<comment type="caution">
    <text evidence="2">The sequence shown here is derived from an EMBL/GenBank/DDBJ whole genome shotgun (WGS) entry which is preliminary data.</text>
</comment>
<dbReference type="Gene3D" id="1.20.1440.60">
    <property type="entry name" value="23S rRNA-intervening sequence"/>
    <property type="match status" value="1"/>
</dbReference>
<accession>A0A1G1VPW7</accession>
<evidence type="ECO:0000313" key="3">
    <source>
        <dbReference type="Proteomes" id="UP000179069"/>
    </source>
</evidence>
<gene>
    <name evidence="2" type="ORF">A2785_03945</name>
</gene>
<reference evidence="2 3" key="1">
    <citation type="journal article" date="2016" name="Nat. Commun.">
        <title>Thousands of microbial genomes shed light on interconnected biogeochemical processes in an aquifer system.</title>
        <authorList>
            <person name="Anantharaman K."/>
            <person name="Brown C.T."/>
            <person name="Hug L.A."/>
            <person name="Sharon I."/>
            <person name="Castelle C.J."/>
            <person name="Probst A.J."/>
            <person name="Thomas B.C."/>
            <person name="Singh A."/>
            <person name="Wilkins M.J."/>
            <person name="Karaoz U."/>
            <person name="Brodie E.L."/>
            <person name="Williams K.H."/>
            <person name="Hubbard S.S."/>
            <person name="Banfield J.F."/>
        </authorList>
    </citation>
    <scope>NUCLEOTIDE SEQUENCE [LARGE SCALE GENOMIC DNA]</scope>
</reference>
<organism evidence="2 3">
    <name type="scientific">Candidatus Chisholmbacteria bacterium RIFCSPHIGHO2_01_FULL_49_18</name>
    <dbReference type="NCBI Taxonomy" id="1797590"/>
    <lineage>
        <taxon>Bacteria</taxon>
        <taxon>Candidatus Chisholmiibacteriota</taxon>
    </lineage>
</organism>
<dbReference type="InterPro" id="IPR012657">
    <property type="entry name" value="23S_rRNA-intervening_sequence"/>
</dbReference>
<evidence type="ECO:0008006" key="4">
    <source>
        <dbReference type="Google" id="ProtNLM"/>
    </source>
</evidence>
<dbReference type="Proteomes" id="UP000179069">
    <property type="component" value="Unassembled WGS sequence"/>
</dbReference>
<dbReference type="SUPFAM" id="SSF158446">
    <property type="entry name" value="IVS-encoded protein-like"/>
    <property type="match status" value="1"/>
</dbReference>
<evidence type="ECO:0000313" key="2">
    <source>
        <dbReference type="EMBL" id="OGY17374.1"/>
    </source>
</evidence>
<dbReference type="NCBIfam" id="TIGR02436">
    <property type="entry name" value="four helix bundle protein"/>
    <property type="match status" value="1"/>
</dbReference>
<dbReference type="AlphaFoldDB" id="A0A1G1VPW7"/>
<name>A0A1G1VPW7_9BACT</name>
<protein>
    <recommendedName>
        <fullName evidence="4">Four helix bundle protein</fullName>
    </recommendedName>
</protein>
<evidence type="ECO:0000256" key="1">
    <source>
        <dbReference type="SAM" id="MobiDB-lite"/>
    </source>
</evidence>
<dbReference type="EMBL" id="MHCI01000002">
    <property type="protein sequence ID" value="OGY17374.1"/>
    <property type="molecule type" value="Genomic_DNA"/>
</dbReference>
<sequence length="270" mass="31050">MHHTRLNLFLQIRGQWRSDANDVWLNCSMGKKTISQQLAEKTFRELGADRSGKPKPGFSRTSPVNSHNLPFRIRALERTKRQSAKGKAYQYSAVYCNAVVLRLLIKKFTAGLDSMKHQRLISQLDGAARSVVANIREGYLRPTTVEYSTFLGYSHGSLEEVRGDIIDSKDDGLLKSLPGSSLESISIVLKPHSYDPPSQSPKTTYDPLRDLKRKIREIRRNQLTYEIFIELVNKTDWLFKKTVHGLEKKIVTDEKRKLGRDLNAIWKKHW</sequence>
<proteinExistence type="predicted"/>
<dbReference type="InterPro" id="IPR036583">
    <property type="entry name" value="23S_rRNA_IVS_sf"/>
</dbReference>
<feature type="region of interest" description="Disordered" evidence="1">
    <location>
        <begin position="45"/>
        <end position="65"/>
    </location>
</feature>
<dbReference type="Pfam" id="PF05635">
    <property type="entry name" value="23S_rRNA_IVP"/>
    <property type="match status" value="1"/>
</dbReference>